<dbReference type="PANTHER" id="PTHR33608:SF3">
    <property type="entry name" value="SLR2013 PROTEIN"/>
    <property type="match status" value="1"/>
</dbReference>
<dbReference type="Proteomes" id="UP001484097">
    <property type="component" value="Unassembled WGS sequence"/>
</dbReference>
<dbReference type="InterPro" id="IPR002881">
    <property type="entry name" value="DUF58"/>
</dbReference>
<dbReference type="EMBL" id="JBDXMX010000008">
    <property type="protein sequence ID" value="MEO9249002.1"/>
    <property type="molecule type" value="Genomic_DNA"/>
</dbReference>
<comment type="caution">
    <text evidence="3">The sequence shown here is derived from an EMBL/GenBank/DDBJ whole genome shotgun (WGS) entry which is preliminary data.</text>
</comment>
<gene>
    <name evidence="3" type="ORF">ABDK96_15060</name>
</gene>
<accession>A0ABV0ILF6</accession>
<organism evidence="3 4">
    <name type="scientific">Citricoccus nitrophenolicus</name>
    <dbReference type="NCBI Taxonomy" id="863575"/>
    <lineage>
        <taxon>Bacteria</taxon>
        <taxon>Bacillati</taxon>
        <taxon>Actinomycetota</taxon>
        <taxon>Actinomycetes</taxon>
        <taxon>Micrococcales</taxon>
        <taxon>Micrococcaceae</taxon>
        <taxon>Citricoccus</taxon>
    </lineage>
</organism>
<dbReference type="InterPro" id="IPR036465">
    <property type="entry name" value="vWFA_dom_sf"/>
</dbReference>
<reference evidence="3 4" key="1">
    <citation type="submission" date="2024-05" db="EMBL/GenBank/DDBJ databases">
        <authorList>
            <person name="Yi C."/>
        </authorList>
    </citation>
    <scope>NUCLEOTIDE SEQUENCE [LARGE SCALE GENOMIC DNA]</scope>
    <source>
        <strain evidence="3 4">XS13</strain>
    </source>
</reference>
<dbReference type="PANTHER" id="PTHR33608">
    <property type="entry name" value="BLL2464 PROTEIN"/>
    <property type="match status" value="1"/>
</dbReference>
<feature type="region of interest" description="Disordered" evidence="1">
    <location>
        <begin position="83"/>
        <end position="104"/>
    </location>
</feature>
<feature type="domain" description="DUF58" evidence="2">
    <location>
        <begin position="200"/>
        <end position="376"/>
    </location>
</feature>
<evidence type="ECO:0000259" key="2">
    <source>
        <dbReference type="Pfam" id="PF01882"/>
    </source>
</evidence>
<sequence length="438" mass="47614">MVLSGRFLLLALLCLVPVLLRPGTDTILWCLLALVLVAAADLVLAASPRELVLERQLPASSRLDETVDNALLVTNRGRRRLRGSARDAWQPSAGQQAPGSRPRADAAVALDVPPGERRRTVTTLVPRRRGTLRTPSVTVRSWGPIGVAGRQLTLPAAGQISILPPFRSRRHLPSRLARLREMDGRSAVQHRGAGTEFDSLRDYVRGDDVRSIDWRATARRQDVVVRTWRPERDRRVVIVLDTSRTAAARVDDEPKLDTGIEASLLLAALASAGGDRVELIAFDRRVRARASSTEKGHLLHRMVTALAPVQPTLLSADWSSVPVEVAAVSRQRALVVLLTDLDPAALQEGLLPVLPALSSRHQVVVASVADPQLAEMARTRHDAETTFRAAAAERAGLERRAAARELEMLGVEVVDAAPHALPPALADTYLRLKAAGRL</sequence>
<dbReference type="SUPFAM" id="SSF53300">
    <property type="entry name" value="vWA-like"/>
    <property type="match status" value="1"/>
</dbReference>
<proteinExistence type="predicted"/>
<name>A0ABV0ILF6_9MICC</name>
<evidence type="ECO:0000313" key="3">
    <source>
        <dbReference type="EMBL" id="MEO9249002.1"/>
    </source>
</evidence>
<dbReference type="RefSeq" id="WP_347921657.1">
    <property type="nucleotide sequence ID" value="NZ_JBDXMX010000008.1"/>
</dbReference>
<evidence type="ECO:0000313" key="4">
    <source>
        <dbReference type="Proteomes" id="UP001484097"/>
    </source>
</evidence>
<protein>
    <submittedName>
        <fullName evidence="3">DUF58 domain-containing protein</fullName>
    </submittedName>
</protein>
<keyword evidence="4" id="KW-1185">Reference proteome</keyword>
<evidence type="ECO:0000256" key="1">
    <source>
        <dbReference type="SAM" id="MobiDB-lite"/>
    </source>
</evidence>
<dbReference type="Pfam" id="PF01882">
    <property type="entry name" value="DUF58"/>
    <property type="match status" value="1"/>
</dbReference>